<protein>
    <submittedName>
        <fullName evidence="4">Heat-shock protein Hsp20</fullName>
    </submittedName>
    <submittedName>
        <fullName evidence="5">Hsp20/alpha crystallin family protein</fullName>
    </submittedName>
</protein>
<dbReference type="PATRIC" id="fig|93466.3.peg.1035"/>
<dbReference type="CDD" id="cd06464">
    <property type="entry name" value="ACD_sHsps-like"/>
    <property type="match status" value="1"/>
</dbReference>
<feature type="domain" description="SHSP" evidence="3">
    <location>
        <begin position="31"/>
        <end position="142"/>
    </location>
</feature>
<dbReference type="InterPro" id="IPR031107">
    <property type="entry name" value="Small_HSP"/>
</dbReference>
<dbReference type="Pfam" id="PF00011">
    <property type="entry name" value="HSP20"/>
    <property type="match status" value="1"/>
</dbReference>
<reference evidence="5" key="2">
    <citation type="journal article" date="2020" name="mSystems">
        <title>Genome- and Community-Level Interaction Insights into Carbon Utilization and Element Cycling Functions of Hydrothermarchaeota in Hydrothermal Sediment.</title>
        <authorList>
            <person name="Zhou Z."/>
            <person name="Liu Y."/>
            <person name="Xu W."/>
            <person name="Pan J."/>
            <person name="Luo Z.H."/>
            <person name="Li M."/>
        </authorList>
    </citation>
    <scope>NUCLEOTIDE SEQUENCE [LARGE SCALE GENOMIC DNA]</scope>
    <source>
        <strain evidence="6">SpSt-604</strain>
        <strain evidence="5">SpSt-640</strain>
    </source>
</reference>
<evidence type="ECO:0000259" key="3">
    <source>
        <dbReference type="PROSITE" id="PS01031"/>
    </source>
</evidence>
<dbReference type="InterPro" id="IPR002068">
    <property type="entry name" value="A-crystallin/Hsp20_dom"/>
</dbReference>
<evidence type="ECO:0000313" key="5">
    <source>
        <dbReference type="EMBL" id="HGQ77636.1"/>
    </source>
</evidence>
<accession>A0A172T329</accession>
<dbReference type="OrthoDB" id="9811615at2"/>
<dbReference type="PANTHER" id="PTHR11527">
    <property type="entry name" value="HEAT-SHOCK PROTEIN 20 FAMILY MEMBER"/>
    <property type="match status" value="1"/>
</dbReference>
<evidence type="ECO:0000313" key="7">
    <source>
        <dbReference type="Proteomes" id="UP000077096"/>
    </source>
</evidence>
<proteinExistence type="inferred from homology"/>
<comment type="similarity">
    <text evidence="1 2">Belongs to the small heat shock protein (HSP20) family.</text>
</comment>
<dbReference type="EMBL" id="DSZT01000256">
    <property type="protein sequence ID" value="HGU42805.1"/>
    <property type="molecule type" value="Genomic_DNA"/>
</dbReference>
<evidence type="ECO:0000313" key="4">
    <source>
        <dbReference type="EMBL" id="ANE41380.1"/>
    </source>
</evidence>
<evidence type="ECO:0000256" key="2">
    <source>
        <dbReference type="RuleBase" id="RU003616"/>
    </source>
</evidence>
<dbReference type="InterPro" id="IPR008978">
    <property type="entry name" value="HSP20-like_chaperone"/>
</dbReference>
<dbReference type="PROSITE" id="PS01031">
    <property type="entry name" value="SHSP"/>
    <property type="match status" value="1"/>
</dbReference>
<dbReference type="Proteomes" id="UP000077096">
    <property type="component" value="Chromosome"/>
</dbReference>
<reference evidence="4 7" key="1">
    <citation type="submission" date="2014-08" db="EMBL/GenBank/DDBJ databases">
        <title>Fervidobacterium pennivorans DYC genome.</title>
        <authorList>
            <person name="Wushke S."/>
        </authorList>
    </citation>
    <scope>NUCLEOTIDE SEQUENCE [LARGE SCALE GENOMIC DNA]</scope>
    <source>
        <strain evidence="4 7">DYC</strain>
    </source>
</reference>
<sequence length="142" mass="16754">MLARRSDLFEPFMELQREVDRLFSEFMRPFRTDVEFLPKVDAYETEDKVVLELEIPGVKKDELKIAVEDGILRISGEKKAERDEKGRNYRIVERSFGKFERAFLLPDYVDIQNIKAKYNDGVLTIELPKKKEEKPALEIKVE</sequence>
<organism evidence="4 7">
    <name type="scientific">Fervidobacterium pennivorans</name>
    <dbReference type="NCBI Taxonomy" id="93466"/>
    <lineage>
        <taxon>Bacteria</taxon>
        <taxon>Thermotogati</taxon>
        <taxon>Thermotogota</taxon>
        <taxon>Thermotogae</taxon>
        <taxon>Thermotogales</taxon>
        <taxon>Fervidobacteriaceae</taxon>
        <taxon>Fervidobacterium</taxon>
    </lineage>
</organism>
<dbReference type="EMBL" id="DTBH01000148">
    <property type="protein sequence ID" value="HGQ77636.1"/>
    <property type="molecule type" value="Genomic_DNA"/>
</dbReference>
<name>A0A172T329_FERPE</name>
<dbReference type="SUPFAM" id="SSF49764">
    <property type="entry name" value="HSP20-like chaperones"/>
    <property type="match status" value="1"/>
</dbReference>
<dbReference type="KEGG" id="fng:JM64_04870"/>
<evidence type="ECO:0000313" key="6">
    <source>
        <dbReference type="EMBL" id="HGU42805.1"/>
    </source>
</evidence>
<evidence type="ECO:0000256" key="1">
    <source>
        <dbReference type="PROSITE-ProRule" id="PRU00285"/>
    </source>
</evidence>
<gene>
    <name evidence="6" type="ORF">ENT72_07855</name>
    <name evidence="5" type="ORF">ENU12_07015</name>
    <name evidence="4" type="ORF">JM64_04870</name>
</gene>
<dbReference type="Gene3D" id="2.60.40.790">
    <property type="match status" value="1"/>
</dbReference>
<dbReference type="EMBL" id="CP011393">
    <property type="protein sequence ID" value="ANE41380.1"/>
    <property type="molecule type" value="Genomic_DNA"/>
</dbReference>
<dbReference type="AlphaFoldDB" id="A0A172T329"/>